<gene>
    <name evidence="1" type="ORF">HPC72_00045</name>
</gene>
<dbReference type="RefSeq" id="WP_175993947.1">
    <property type="nucleotide sequence ID" value="NZ_CP053642.1"/>
</dbReference>
<accession>A0A6M8B2I9</accession>
<protein>
    <submittedName>
        <fullName evidence="1">Uncharacterized protein</fullName>
    </submittedName>
</protein>
<keyword evidence="2" id="KW-1185">Reference proteome</keyword>
<dbReference type="NCBIfam" id="NF038356">
    <property type="entry name" value="actino_DLW39"/>
    <property type="match status" value="1"/>
</dbReference>
<evidence type="ECO:0000313" key="2">
    <source>
        <dbReference type="Proteomes" id="UP000504752"/>
    </source>
</evidence>
<dbReference type="InterPro" id="IPR047990">
    <property type="entry name" value="DLW39-like"/>
</dbReference>
<evidence type="ECO:0000313" key="1">
    <source>
        <dbReference type="EMBL" id="QKD78870.1"/>
    </source>
</evidence>
<dbReference type="KEGG" id="amam:HPC72_00045"/>
<name>A0A6M8B2I9_9ACTO</name>
<dbReference type="EMBL" id="CP053642">
    <property type="protein sequence ID" value="QKD78870.1"/>
    <property type="molecule type" value="Genomic_DNA"/>
</dbReference>
<sequence length="46" mass="5087">MRNRTALNAAVFSCVGAIAYAAWLTYEAARKERAAWAEVTDPVEEI</sequence>
<dbReference type="Proteomes" id="UP000504752">
    <property type="component" value="Chromosome"/>
</dbReference>
<reference evidence="1 2" key="1">
    <citation type="submission" date="2020-05" db="EMBL/GenBank/DDBJ databases">
        <title>Actinomyces sp. zg-325.</title>
        <authorList>
            <person name="Yang C."/>
        </authorList>
    </citation>
    <scope>NUCLEOTIDE SEQUENCE [LARGE SCALE GENOMIC DNA]</scope>
    <source>
        <strain evidence="2">zg-325</strain>
    </source>
</reference>
<organism evidence="1 2">
    <name type="scientific">Actinomyces marmotae</name>
    <dbReference type="NCBI Taxonomy" id="2737173"/>
    <lineage>
        <taxon>Bacteria</taxon>
        <taxon>Bacillati</taxon>
        <taxon>Actinomycetota</taxon>
        <taxon>Actinomycetes</taxon>
        <taxon>Actinomycetales</taxon>
        <taxon>Actinomycetaceae</taxon>
        <taxon>Actinomyces</taxon>
    </lineage>
</organism>
<proteinExistence type="predicted"/>
<dbReference type="AlphaFoldDB" id="A0A6M8B2I9"/>